<feature type="repeat" description="PPR" evidence="2">
    <location>
        <begin position="258"/>
        <end position="292"/>
    </location>
</feature>
<dbReference type="Pfam" id="PF13041">
    <property type="entry name" value="PPR_2"/>
    <property type="match status" value="4"/>
</dbReference>
<keyword evidence="1" id="KW-0677">Repeat</keyword>
<evidence type="ECO:0000256" key="1">
    <source>
        <dbReference type="ARBA" id="ARBA00022737"/>
    </source>
</evidence>
<dbReference type="NCBIfam" id="TIGR00756">
    <property type="entry name" value="PPR"/>
    <property type="match status" value="5"/>
</dbReference>
<dbReference type="GO" id="GO:0009451">
    <property type="term" value="P:RNA modification"/>
    <property type="evidence" value="ECO:0007669"/>
    <property type="project" value="InterPro"/>
</dbReference>
<reference evidence="3" key="2">
    <citation type="submission" date="2018-02" db="EMBL/GenBank/DDBJ databases">
        <authorList>
            <person name="Li H.Q."/>
            <person name="Lu S.F."/>
        </authorList>
    </citation>
    <scope>NUCLEOTIDE SEQUENCE</scope>
</reference>
<dbReference type="PANTHER" id="PTHR24015">
    <property type="entry name" value="OS07G0578800 PROTEIN-RELATED"/>
    <property type="match status" value="1"/>
</dbReference>
<dbReference type="InterPro" id="IPR046960">
    <property type="entry name" value="PPR_At4g14850-like_plant"/>
</dbReference>
<feature type="repeat" description="PPR" evidence="2">
    <location>
        <begin position="561"/>
        <end position="595"/>
    </location>
</feature>
<reference evidence="3" key="1">
    <citation type="journal article" date="2018" name="Molecules">
        <title>The Pentatricopeptide Repeat Gene Family in Salvia miltiorrhiza: Genome-Wide Characterization and Expression Analysis.</title>
        <authorList>
            <person name="Li H."/>
            <person name="Li C."/>
            <person name="Deng Y."/>
            <person name="Jiang X."/>
            <person name="Lu S."/>
        </authorList>
    </citation>
    <scope>NUCLEOTIDE SEQUENCE</scope>
</reference>
<sequence length="626" mass="69737">MLSSSCATTPCAFLYQNQPLYMVEAHTLNIPNGKRHSWKTKGCSSTSNIDHLNFSICEDLPCLTQCHSPSSSPVNMDGSNNVILDETDLSNQHINSTTVGCWVQSCSDVHEVKKLHAVVYRRMKDPVAYVYNNFISMYARFGELVAARRVLDNMLQRNVVSWTAMLNGYQRHGLVDETLKLFLEFVNCGLHGNAQTYVCVLNLCGRTFNYELGRQLHASAVKNQVSNSILDCTILHFYARCGDLGSSFEVFDRMQNRDLVAWTTMITVCSQHGRGQEAFALLSQMLSEGLDLNEFTVCSVLNACGEEKELRFGEQLHATVVKKAYDMDVYVGTALVDLYAKCGKIEDSRTIFGGMKRRNAITWNSVIAGYARNNLGEDAIGLFRVMKRLRVPADSSTMVSILRACGLLKALSTGKEVHAQIFKNFEPSNIFIGSALVWLYCKCGDYASASKVLQNLPDKDVVSWTAMISGCARLGHEHEALEYLKEMLGEGVKPNPFTYSSALKACANLESIRQGELIHSTLNKTPSLSNVFVGSALVHMYSKCGHLSEAAQVFDSMPERNKVTWKAMIVAYAKNGHCGEALKLMYRMQDECIEVDDFILSTVLTCCGDFKWEKEESPSSENCLQP</sequence>
<proteinExistence type="evidence at transcript level"/>
<feature type="repeat" description="PPR" evidence="2">
    <location>
        <begin position="530"/>
        <end position="560"/>
    </location>
</feature>
<feature type="repeat" description="PPR" evidence="2">
    <location>
        <begin position="158"/>
        <end position="192"/>
    </location>
</feature>
<dbReference type="GO" id="GO:0003723">
    <property type="term" value="F:RNA binding"/>
    <property type="evidence" value="ECO:0007669"/>
    <property type="project" value="InterPro"/>
</dbReference>
<dbReference type="FunFam" id="1.25.40.10:FF:000730">
    <property type="entry name" value="Pentatricopeptide repeat-containing protein, chloroplastic"/>
    <property type="match status" value="1"/>
</dbReference>
<dbReference type="AlphaFoldDB" id="A0A678WCT2"/>
<dbReference type="EMBL" id="MH004625">
    <property type="protein sequence ID" value="AYM00625.1"/>
    <property type="molecule type" value="mRNA"/>
</dbReference>
<feature type="repeat" description="PPR" evidence="2">
    <location>
        <begin position="460"/>
        <end position="494"/>
    </location>
</feature>
<dbReference type="FunFam" id="1.25.40.10:FF:000031">
    <property type="entry name" value="Pentatricopeptide repeat-containing protein mitochondrial"/>
    <property type="match status" value="1"/>
</dbReference>
<evidence type="ECO:0000313" key="3">
    <source>
        <dbReference type="EMBL" id="AYM00625.1"/>
    </source>
</evidence>
<dbReference type="FunFam" id="1.25.40.10:FF:000285">
    <property type="entry name" value="Pentatricopeptide repeat-containing protein, chloroplastic"/>
    <property type="match status" value="2"/>
</dbReference>
<dbReference type="Pfam" id="PF01535">
    <property type="entry name" value="PPR"/>
    <property type="match status" value="2"/>
</dbReference>
<dbReference type="InterPro" id="IPR002885">
    <property type="entry name" value="PPR_rpt"/>
</dbReference>
<accession>A0A678WCT2</accession>
<dbReference type="PROSITE" id="PS51375">
    <property type="entry name" value="PPR"/>
    <property type="match status" value="6"/>
</dbReference>
<evidence type="ECO:0000256" key="2">
    <source>
        <dbReference type="PROSITE-ProRule" id="PRU00708"/>
    </source>
</evidence>
<dbReference type="InterPro" id="IPR011990">
    <property type="entry name" value="TPR-like_helical_dom_sf"/>
</dbReference>
<name>A0A678WCT2_SALMI</name>
<dbReference type="Gene3D" id="1.25.40.10">
    <property type="entry name" value="Tetratricopeptide repeat domain"/>
    <property type="match status" value="5"/>
</dbReference>
<feature type="repeat" description="PPR" evidence="2">
    <location>
        <begin position="359"/>
        <end position="393"/>
    </location>
</feature>
<organism evidence="3">
    <name type="scientific">Salvia miltiorrhiza</name>
    <name type="common">Chinese sage</name>
    <dbReference type="NCBI Taxonomy" id="226208"/>
    <lineage>
        <taxon>Eukaryota</taxon>
        <taxon>Viridiplantae</taxon>
        <taxon>Streptophyta</taxon>
        <taxon>Embryophyta</taxon>
        <taxon>Tracheophyta</taxon>
        <taxon>Spermatophyta</taxon>
        <taxon>Magnoliopsida</taxon>
        <taxon>eudicotyledons</taxon>
        <taxon>Gunneridae</taxon>
        <taxon>Pentapetalae</taxon>
        <taxon>asterids</taxon>
        <taxon>lamiids</taxon>
        <taxon>Lamiales</taxon>
        <taxon>Lamiaceae</taxon>
        <taxon>Nepetoideae</taxon>
        <taxon>Mentheae</taxon>
        <taxon>Salviinae</taxon>
        <taxon>Salvia</taxon>
        <taxon>Salvia incertae sedis</taxon>
    </lineage>
</organism>
<protein>
    <submittedName>
        <fullName evidence="3">Pentatricopeptide repeat protein</fullName>
    </submittedName>
</protein>